<dbReference type="EMBL" id="JARKIB010000007">
    <property type="protein sequence ID" value="KAJ7778498.1"/>
    <property type="molecule type" value="Genomic_DNA"/>
</dbReference>
<organism evidence="2 3">
    <name type="scientific">Mycena metata</name>
    <dbReference type="NCBI Taxonomy" id="1033252"/>
    <lineage>
        <taxon>Eukaryota</taxon>
        <taxon>Fungi</taxon>
        <taxon>Dikarya</taxon>
        <taxon>Basidiomycota</taxon>
        <taxon>Agaricomycotina</taxon>
        <taxon>Agaricomycetes</taxon>
        <taxon>Agaricomycetidae</taxon>
        <taxon>Agaricales</taxon>
        <taxon>Marasmiineae</taxon>
        <taxon>Mycenaceae</taxon>
        <taxon>Mycena</taxon>
    </lineage>
</organism>
<feature type="domain" description="DUF6533" evidence="1">
    <location>
        <begin position="17"/>
        <end position="62"/>
    </location>
</feature>
<gene>
    <name evidence="2" type="ORF">B0H16DRAFT_888843</name>
</gene>
<evidence type="ECO:0000313" key="2">
    <source>
        <dbReference type="EMBL" id="KAJ7778498.1"/>
    </source>
</evidence>
<comment type="caution">
    <text evidence="2">The sequence shown here is derived from an EMBL/GenBank/DDBJ whole genome shotgun (WGS) entry which is preliminary data.</text>
</comment>
<reference evidence="2" key="1">
    <citation type="submission" date="2023-03" db="EMBL/GenBank/DDBJ databases">
        <title>Massive genome expansion in bonnet fungi (Mycena s.s.) driven by repeated elements and novel gene families across ecological guilds.</title>
        <authorList>
            <consortium name="Lawrence Berkeley National Laboratory"/>
            <person name="Harder C.B."/>
            <person name="Miyauchi S."/>
            <person name="Viragh M."/>
            <person name="Kuo A."/>
            <person name="Thoen E."/>
            <person name="Andreopoulos B."/>
            <person name="Lu D."/>
            <person name="Skrede I."/>
            <person name="Drula E."/>
            <person name="Henrissat B."/>
            <person name="Morin E."/>
            <person name="Kohler A."/>
            <person name="Barry K."/>
            <person name="LaButti K."/>
            <person name="Morin E."/>
            <person name="Salamov A."/>
            <person name="Lipzen A."/>
            <person name="Mereny Z."/>
            <person name="Hegedus B."/>
            <person name="Baldrian P."/>
            <person name="Stursova M."/>
            <person name="Weitz H."/>
            <person name="Taylor A."/>
            <person name="Grigoriev I.V."/>
            <person name="Nagy L.G."/>
            <person name="Martin F."/>
            <person name="Kauserud H."/>
        </authorList>
    </citation>
    <scope>NUCLEOTIDE SEQUENCE</scope>
    <source>
        <strain evidence="2">CBHHK182m</strain>
    </source>
</reference>
<evidence type="ECO:0000259" key="1">
    <source>
        <dbReference type="Pfam" id="PF20151"/>
    </source>
</evidence>
<name>A0AAD7NW78_9AGAR</name>
<accession>A0AAD7NW78</accession>
<dbReference type="Pfam" id="PF20151">
    <property type="entry name" value="DUF6533"/>
    <property type="match status" value="1"/>
</dbReference>
<proteinExistence type="predicted"/>
<dbReference type="InterPro" id="IPR045340">
    <property type="entry name" value="DUF6533"/>
</dbReference>
<dbReference type="AlphaFoldDB" id="A0AAD7NW78"/>
<dbReference type="Proteomes" id="UP001215598">
    <property type="component" value="Unassembled WGS sequence"/>
</dbReference>
<keyword evidence="3" id="KW-1185">Reference proteome</keyword>
<sequence length="153" mass="17425">MDSATIDYLYGLQIVSYFDAAFFTFLTWDTVANFGNEYAYIWRSPSSFIKFLYLWTRYGTFFDTLLPILRWNVAIGASSCLIVSKFQGIFTAFGIAITEAILMVRTYALYERSKNWWCFSVSCGCPLSGSVYGLPSTGQNPDSSWEKEEGLFV</sequence>
<evidence type="ECO:0000313" key="3">
    <source>
        <dbReference type="Proteomes" id="UP001215598"/>
    </source>
</evidence>
<protein>
    <recommendedName>
        <fullName evidence="1">DUF6533 domain-containing protein</fullName>
    </recommendedName>
</protein>